<evidence type="ECO:0000313" key="2">
    <source>
        <dbReference type="Proteomes" id="UP000004110"/>
    </source>
</evidence>
<reference evidence="1" key="2">
    <citation type="submission" date="2013-11" db="EMBL/GenBank/DDBJ databases">
        <title>Draft genome sequence of Bacteroides uniformis (ATCC 8492).</title>
        <authorList>
            <person name="Sudarsanam P."/>
            <person name="Ley R."/>
            <person name="Guruge J."/>
            <person name="Turnbaugh P.J."/>
            <person name="Mahowald M."/>
            <person name="Liep D."/>
            <person name="Gordon J."/>
        </authorList>
    </citation>
    <scope>NUCLEOTIDE SEQUENCE</scope>
    <source>
        <strain evidence="1">ATCC 8492</strain>
    </source>
</reference>
<reference evidence="1" key="1">
    <citation type="submission" date="2007-06" db="EMBL/GenBank/DDBJ databases">
        <authorList>
            <person name="Fulton L."/>
            <person name="Clifton S."/>
            <person name="Fulton B."/>
            <person name="Xu J."/>
            <person name="Minx P."/>
            <person name="Pepin K.H."/>
            <person name="Johnson M."/>
            <person name="Thiruvilangam P."/>
            <person name="Bhonagiri V."/>
            <person name="Nash W.E."/>
            <person name="Mardis E.R."/>
            <person name="Wilson R.K."/>
        </authorList>
    </citation>
    <scope>NUCLEOTIDE SEQUENCE [LARGE SCALE GENOMIC DNA]</scope>
    <source>
        <strain evidence="1">ATCC 8492</strain>
    </source>
</reference>
<proteinExistence type="predicted"/>
<organism evidence="1 2">
    <name type="scientific">Bacteroides uniformis (strain ATCC 8492 / DSM 6597 / CCUG 4942 / CIP 103695 / JCM 5828 / KCTC 5204 / NCTC 13054 / VPI 0061)</name>
    <dbReference type="NCBI Taxonomy" id="411479"/>
    <lineage>
        <taxon>Bacteria</taxon>
        <taxon>Pseudomonadati</taxon>
        <taxon>Bacteroidota</taxon>
        <taxon>Bacteroidia</taxon>
        <taxon>Bacteroidales</taxon>
        <taxon>Bacteroidaceae</taxon>
        <taxon>Bacteroides</taxon>
    </lineage>
</organism>
<protein>
    <submittedName>
        <fullName evidence="1">Uncharacterized protein</fullName>
    </submittedName>
</protein>
<comment type="caution">
    <text evidence="1">The sequence shown here is derived from an EMBL/GenBank/DDBJ whole genome shotgun (WGS) entry which is preliminary data.</text>
</comment>
<dbReference type="AlphaFoldDB" id="A0ABC9N8R8"/>
<keyword evidence="2" id="KW-1185">Reference proteome</keyword>
<evidence type="ECO:0000313" key="1">
    <source>
        <dbReference type="EMBL" id="EDO53163.1"/>
    </source>
</evidence>
<name>A0ABC9N8R8_BACUC</name>
<accession>A0ABC9N8R8</accession>
<dbReference type="Proteomes" id="UP000004110">
    <property type="component" value="Unassembled WGS sequence"/>
</dbReference>
<sequence length="45" mass="4796">MWSLAKKSGGSRGFFLLLCLCPHPAHRKKKKCVRNVGVVGVATGG</sequence>
<dbReference type="EMBL" id="AAYH02000046">
    <property type="protein sequence ID" value="EDO53163.1"/>
    <property type="molecule type" value="Genomic_DNA"/>
</dbReference>
<gene>
    <name evidence="1" type="ORF">BACUNI_03178</name>
</gene>